<dbReference type="PROSITE" id="PS51257">
    <property type="entry name" value="PROKAR_LIPOPROTEIN"/>
    <property type="match status" value="1"/>
</dbReference>
<feature type="domain" description="Excalibur calcium-binding" evidence="3">
    <location>
        <begin position="133"/>
        <end position="169"/>
    </location>
</feature>
<gene>
    <name evidence="4" type="ORF">COK05_14725</name>
</gene>
<evidence type="ECO:0000313" key="4">
    <source>
        <dbReference type="EMBL" id="PFQ45233.1"/>
    </source>
</evidence>
<dbReference type="EMBL" id="NVAP01000032">
    <property type="protein sequence ID" value="PFQ45233.1"/>
    <property type="molecule type" value="Genomic_DNA"/>
</dbReference>
<feature type="region of interest" description="Disordered" evidence="1">
    <location>
        <begin position="23"/>
        <end position="181"/>
    </location>
</feature>
<evidence type="ECO:0000256" key="2">
    <source>
        <dbReference type="SAM" id="SignalP"/>
    </source>
</evidence>
<dbReference type="SMART" id="SM00894">
    <property type="entry name" value="Excalibur"/>
    <property type="match status" value="1"/>
</dbReference>
<sequence>MCKKLLMALTCSVLLMGLAACGSNDKASTSEEPKQETKKEDEQKKLDEQKQEEEQKKIEEQKKAEEQKQLEEQKKAEEQKRLDEQRKQEEAQRQQEEQKKQQEAALATEQEQQKATANTAPQQQATPKQEKVHFANCTDENNAGYYDITPDSPAYASHLDRDGDGVACERNKGHKKSSKKH</sequence>
<name>A0A2B2LNV1_BACCE</name>
<keyword evidence="2" id="KW-0732">Signal</keyword>
<feature type="compositionally biased region" description="Low complexity" evidence="1">
    <location>
        <begin position="103"/>
        <end position="127"/>
    </location>
</feature>
<organism evidence="4 5">
    <name type="scientific">Bacillus cereus</name>
    <dbReference type="NCBI Taxonomy" id="1396"/>
    <lineage>
        <taxon>Bacteria</taxon>
        <taxon>Bacillati</taxon>
        <taxon>Bacillota</taxon>
        <taxon>Bacilli</taxon>
        <taxon>Bacillales</taxon>
        <taxon>Bacillaceae</taxon>
        <taxon>Bacillus</taxon>
        <taxon>Bacillus cereus group</taxon>
    </lineage>
</organism>
<proteinExistence type="predicted"/>
<feature type="compositionally biased region" description="Basic and acidic residues" evidence="1">
    <location>
        <begin position="158"/>
        <end position="171"/>
    </location>
</feature>
<protein>
    <recommendedName>
        <fullName evidence="3">Excalibur calcium-binding domain-containing protein</fullName>
    </recommendedName>
</protein>
<dbReference type="Proteomes" id="UP000224386">
    <property type="component" value="Unassembled WGS sequence"/>
</dbReference>
<evidence type="ECO:0000259" key="3">
    <source>
        <dbReference type="SMART" id="SM00894"/>
    </source>
</evidence>
<reference evidence="4 5" key="1">
    <citation type="submission" date="2017-09" db="EMBL/GenBank/DDBJ databases">
        <title>Large-scale bioinformatics analysis of Bacillus genomes uncovers conserved roles of natural products in bacterial physiology.</title>
        <authorList>
            <consortium name="Agbiome Team Llc"/>
            <person name="Bleich R.M."/>
            <person name="Grubbs K.J."/>
            <person name="Santa Maria K.C."/>
            <person name="Allen S.E."/>
            <person name="Farag S."/>
            <person name="Shank E.A."/>
            <person name="Bowers A."/>
        </authorList>
    </citation>
    <scope>NUCLEOTIDE SEQUENCE [LARGE SCALE GENOMIC DNA]</scope>
    <source>
        <strain evidence="4 5">AFS070861</strain>
    </source>
</reference>
<dbReference type="InterPro" id="IPR008613">
    <property type="entry name" value="Excalibur_Ca-bd_domain"/>
</dbReference>
<feature type="compositionally biased region" description="Basic residues" evidence="1">
    <location>
        <begin position="172"/>
        <end position="181"/>
    </location>
</feature>
<evidence type="ECO:0000256" key="1">
    <source>
        <dbReference type="SAM" id="MobiDB-lite"/>
    </source>
</evidence>
<feature type="chain" id="PRO_5038686695" description="Excalibur calcium-binding domain-containing protein" evidence="2">
    <location>
        <begin position="20"/>
        <end position="181"/>
    </location>
</feature>
<dbReference type="RefSeq" id="WP_098613161.1">
    <property type="nucleotide sequence ID" value="NZ_NUMH01000071.1"/>
</dbReference>
<feature type="compositionally biased region" description="Basic and acidic residues" evidence="1">
    <location>
        <begin position="28"/>
        <end position="102"/>
    </location>
</feature>
<dbReference type="AlphaFoldDB" id="A0A2B2LNV1"/>
<evidence type="ECO:0000313" key="5">
    <source>
        <dbReference type="Proteomes" id="UP000224386"/>
    </source>
</evidence>
<accession>A0A2B2LNV1</accession>
<feature type="signal peptide" evidence="2">
    <location>
        <begin position="1"/>
        <end position="19"/>
    </location>
</feature>
<dbReference type="Pfam" id="PF05901">
    <property type="entry name" value="Excalibur"/>
    <property type="match status" value="1"/>
</dbReference>
<comment type="caution">
    <text evidence="4">The sequence shown here is derived from an EMBL/GenBank/DDBJ whole genome shotgun (WGS) entry which is preliminary data.</text>
</comment>